<evidence type="ECO:0000313" key="2">
    <source>
        <dbReference type="Proteomes" id="UP000622797"/>
    </source>
</evidence>
<dbReference type="Proteomes" id="UP000622797">
    <property type="component" value="Unassembled WGS sequence"/>
</dbReference>
<sequence length="324" mass="36348">MHLEEVLRLSDDLDRRRAECLTRGHGPGPGPYRPTKFAGARLSLDTILQHQDSCFHVKEGVSLRRSWCNETPLVFEVETSRSFHKAFSDERTLPISHSALQERKKCLPPTGDGSVDICLECRGSFDREKLPKAYSVNNMNIGYAIECELQGIEINLDEIRDWQYAEVSAVPAVLMELMQREESSAVDKTHTDPIAPNTDADQSGSVSLMLKRFSPPFNQMQAAIPDRWPIARSADRGDDNVCETPASGMLFQDGPAVFTEPFKLPFLTEVLMTSQNKQDDDARPSGMMVNTAGDQSFIQVECSADFTDNLHKDFVSRTFPKLFL</sequence>
<reference evidence="1" key="1">
    <citation type="journal article" date="2020" name="BMC Genomics">
        <title>Correction to: Identification and distribution of gene clusters required for synthesis of sphingolipid metabolism inhibitors in diverse species of the filamentous fungus Fusarium.</title>
        <authorList>
            <person name="Kim H.S."/>
            <person name="Lohmar J.M."/>
            <person name="Busman M."/>
            <person name="Brown D.W."/>
            <person name="Naumann T.A."/>
            <person name="Divon H.H."/>
            <person name="Lysoe E."/>
            <person name="Uhlig S."/>
            <person name="Proctor R.H."/>
        </authorList>
    </citation>
    <scope>NUCLEOTIDE SEQUENCE</scope>
    <source>
        <strain evidence="1">NRRL 20472</strain>
    </source>
</reference>
<reference evidence="1" key="2">
    <citation type="submission" date="2020-05" db="EMBL/GenBank/DDBJ databases">
        <authorList>
            <person name="Kim H.-S."/>
            <person name="Proctor R.H."/>
            <person name="Brown D.W."/>
        </authorList>
    </citation>
    <scope>NUCLEOTIDE SEQUENCE</scope>
    <source>
        <strain evidence="1">NRRL 20472</strain>
    </source>
</reference>
<dbReference type="AlphaFoldDB" id="A0A8H4X9Y4"/>
<dbReference type="EMBL" id="JABEXW010000238">
    <property type="protein sequence ID" value="KAF4967412.1"/>
    <property type="molecule type" value="Genomic_DNA"/>
</dbReference>
<gene>
    <name evidence="1" type="ORF">FSARC_5036</name>
</gene>
<dbReference type="OrthoDB" id="4847173at2759"/>
<organism evidence="1 2">
    <name type="scientific">Fusarium sarcochroum</name>
    <dbReference type="NCBI Taxonomy" id="1208366"/>
    <lineage>
        <taxon>Eukaryota</taxon>
        <taxon>Fungi</taxon>
        <taxon>Dikarya</taxon>
        <taxon>Ascomycota</taxon>
        <taxon>Pezizomycotina</taxon>
        <taxon>Sordariomycetes</taxon>
        <taxon>Hypocreomycetidae</taxon>
        <taxon>Hypocreales</taxon>
        <taxon>Nectriaceae</taxon>
        <taxon>Fusarium</taxon>
        <taxon>Fusarium lateritium species complex</taxon>
    </lineage>
</organism>
<comment type="caution">
    <text evidence="1">The sequence shown here is derived from an EMBL/GenBank/DDBJ whole genome shotgun (WGS) entry which is preliminary data.</text>
</comment>
<keyword evidence="2" id="KW-1185">Reference proteome</keyword>
<name>A0A8H4X9Y4_9HYPO</name>
<protein>
    <submittedName>
        <fullName evidence="1">Uncharacterized protein</fullName>
    </submittedName>
</protein>
<evidence type="ECO:0000313" key="1">
    <source>
        <dbReference type="EMBL" id="KAF4967412.1"/>
    </source>
</evidence>
<accession>A0A8H4X9Y4</accession>
<proteinExistence type="predicted"/>